<comment type="similarity">
    <text evidence="2">Belongs to the autoinducer-2 exporter (AI-2E) (TC 2.A.86) family.</text>
</comment>
<evidence type="ECO:0000256" key="2">
    <source>
        <dbReference type="ARBA" id="ARBA00009773"/>
    </source>
</evidence>
<feature type="transmembrane region" description="Helical" evidence="6">
    <location>
        <begin position="280"/>
        <end position="297"/>
    </location>
</feature>
<comment type="subcellular location">
    <subcellularLocation>
        <location evidence="1">Membrane</location>
        <topology evidence="1">Multi-pass membrane protein</topology>
    </subcellularLocation>
</comment>
<sequence>MDSIWLVLKGNVSLAFSFLTAVLSLLFGGGTALLNFIISAAIFLTTLFYLLASSGDQYKPVQWFTAFAPMQGGNSIGQAVEDAVSGVFMASLKMAAFYGLYTWLTHTIFSVNIVFIPSALAAVFGAIPFLGTYWAVIPAVLELWLVNREGLQAILLIVAHLLPTYVVDTAIYSEIKGGHPYMTGLSIAGGIYCLGLEGALIGPIVLCFLIAAISIYGNMLRGGGSEPNSSNPRAGGLPAVTLKRPDQLHDGDKRTPWGMTRYTISYSIHSNPFWTLQKHSLNFVILIVLILNHFSYFI</sequence>
<keyword evidence="3 6" id="KW-0812">Transmembrane</keyword>
<keyword evidence="4 6" id="KW-1133">Transmembrane helix</keyword>
<accession>A0A812DQL1</accession>
<evidence type="ECO:0000256" key="4">
    <source>
        <dbReference type="ARBA" id="ARBA00022989"/>
    </source>
</evidence>
<keyword evidence="8" id="KW-1185">Reference proteome</keyword>
<dbReference type="InterPro" id="IPR002549">
    <property type="entry name" value="AI-2E-like"/>
</dbReference>
<dbReference type="OrthoDB" id="5970161at2759"/>
<dbReference type="AlphaFoldDB" id="A0A812DQL1"/>
<organism evidence="7 8">
    <name type="scientific">Acanthosepion pharaonis</name>
    <name type="common">Pharaoh cuttlefish</name>
    <name type="synonym">Sepia pharaonis</name>
    <dbReference type="NCBI Taxonomy" id="158019"/>
    <lineage>
        <taxon>Eukaryota</taxon>
        <taxon>Metazoa</taxon>
        <taxon>Spiralia</taxon>
        <taxon>Lophotrochozoa</taxon>
        <taxon>Mollusca</taxon>
        <taxon>Cephalopoda</taxon>
        <taxon>Coleoidea</taxon>
        <taxon>Decapodiformes</taxon>
        <taxon>Sepiida</taxon>
        <taxon>Sepiina</taxon>
        <taxon>Sepiidae</taxon>
        <taxon>Acanthosepion</taxon>
    </lineage>
</organism>
<feature type="transmembrane region" description="Helical" evidence="6">
    <location>
        <begin position="122"/>
        <end position="146"/>
    </location>
</feature>
<protein>
    <submittedName>
        <fullName evidence="7">Transmembrane protein 245</fullName>
    </submittedName>
</protein>
<feature type="transmembrane region" description="Helical" evidence="6">
    <location>
        <begin position="185"/>
        <end position="211"/>
    </location>
</feature>
<keyword evidence="5 6" id="KW-0472">Membrane</keyword>
<evidence type="ECO:0000256" key="5">
    <source>
        <dbReference type="ARBA" id="ARBA00023136"/>
    </source>
</evidence>
<feature type="transmembrane region" description="Helical" evidence="6">
    <location>
        <begin position="153"/>
        <end position="173"/>
    </location>
</feature>
<evidence type="ECO:0000256" key="3">
    <source>
        <dbReference type="ARBA" id="ARBA00022692"/>
    </source>
</evidence>
<name>A0A812DQL1_ACAPH</name>
<evidence type="ECO:0000313" key="8">
    <source>
        <dbReference type="Proteomes" id="UP000597762"/>
    </source>
</evidence>
<evidence type="ECO:0000313" key="7">
    <source>
        <dbReference type="EMBL" id="CAE1308734.1"/>
    </source>
</evidence>
<evidence type="ECO:0000256" key="6">
    <source>
        <dbReference type="SAM" id="Phobius"/>
    </source>
</evidence>
<feature type="transmembrane region" description="Helical" evidence="6">
    <location>
        <begin position="95"/>
        <end position="116"/>
    </location>
</feature>
<dbReference type="PANTHER" id="PTHR21716:SF4">
    <property type="entry name" value="TRANSMEMBRANE PROTEIN 245"/>
    <property type="match status" value="1"/>
</dbReference>
<dbReference type="Pfam" id="PF01594">
    <property type="entry name" value="AI-2E_transport"/>
    <property type="match status" value="1"/>
</dbReference>
<dbReference type="Proteomes" id="UP000597762">
    <property type="component" value="Unassembled WGS sequence"/>
</dbReference>
<proteinExistence type="inferred from homology"/>
<evidence type="ECO:0000256" key="1">
    <source>
        <dbReference type="ARBA" id="ARBA00004141"/>
    </source>
</evidence>
<gene>
    <name evidence="7" type="ORF">SPHA_60576</name>
</gene>
<dbReference type="GO" id="GO:0016020">
    <property type="term" value="C:membrane"/>
    <property type="evidence" value="ECO:0007669"/>
    <property type="project" value="UniProtKB-SubCell"/>
</dbReference>
<reference evidence="7" key="1">
    <citation type="submission" date="2021-01" db="EMBL/GenBank/DDBJ databases">
        <authorList>
            <person name="Li R."/>
            <person name="Bekaert M."/>
        </authorList>
    </citation>
    <scope>NUCLEOTIDE SEQUENCE</scope>
    <source>
        <strain evidence="7">Farmed</strain>
    </source>
</reference>
<dbReference type="EMBL" id="CAHIKZ030004214">
    <property type="protein sequence ID" value="CAE1308734.1"/>
    <property type="molecule type" value="Genomic_DNA"/>
</dbReference>
<feature type="transmembrane region" description="Helical" evidence="6">
    <location>
        <begin position="7"/>
        <end position="27"/>
    </location>
</feature>
<feature type="transmembrane region" description="Helical" evidence="6">
    <location>
        <begin position="33"/>
        <end position="52"/>
    </location>
</feature>
<comment type="caution">
    <text evidence="7">The sequence shown here is derived from an EMBL/GenBank/DDBJ whole genome shotgun (WGS) entry which is preliminary data.</text>
</comment>
<dbReference type="PANTHER" id="PTHR21716">
    <property type="entry name" value="TRANSMEMBRANE PROTEIN"/>
    <property type="match status" value="1"/>
</dbReference>